<proteinExistence type="predicted"/>
<feature type="domain" description="NadR/Ttd14 AAA" evidence="1">
    <location>
        <begin position="23"/>
        <end position="183"/>
    </location>
</feature>
<organism evidence="2 3">
    <name type="scientific">Candidatus Nomurabacteria bacterium RIFCSPLOWO2_01_FULL_40_18</name>
    <dbReference type="NCBI Taxonomy" id="1801773"/>
    <lineage>
        <taxon>Bacteria</taxon>
        <taxon>Candidatus Nomuraibacteriota</taxon>
    </lineage>
</organism>
<sequence>MILYQKDKKNIWLDGKKGQINMKIVITGAQGVGKTTLAEQINKHYPDFKILPEAARLAVEAGYKLDHTATTETELWLIAKQIELESEESKWVADRCGIDLLAYIHHLFSEESSLIELATKTLVPRFRKYDLVLYLPSGEFPIEDDGVRTTDIKFQQAIDQQIKDVLETHKIPFIRIVGSPEERLAKVKNLFT</sequence>
<dbReference type="SUPFAM" id="SSF52540">
    <property type="entry name" value="P-loop containing nucleoside triphosphate hydrolases"/>
    <property type="match status" value="1"/>
</dbReference>
<gene>
    <name evidence="2" type="ORF">A3A03_02995</name>
</gene>
<reference evidence="2 3" key="1">
    <citation type="journal article" date="2016" name="Nat. Commun.">
        <title>Thousands of microbial genomes shed light on interconnected biogeochemical processes in an aquifer system.</title>
        <authorList>
            <person name="Anantharaman K."/>
            <person name="Brown C.T."/>
            <person name="Hug L.A."/>
            <person name="Sharon I."/>
            <person name="Castelle C.J."/>
            <person name="Probst A.J."/>
            <person name="Thomas B.C."/>
            <person name="Singh A."/>
            <person name="Wilkins M.J."/>
            <person name="Karaoz U."/>
            <person name="Brodie E.L."/>
            <person name="Williams K.H."/>
            <person name="Hubbard S.S."/>
            <person name="Banfield J.F."/>
        </authorList>
    </citation>
    <scope>NUCLEOTIDE SEQUENCE [LARGE SCALE GENOMIC DNA]</scope>
</reference>
<name>A0A1F6XIC4_9BACT</name>
<dbReference type="InterPro" id="IPR027417">
    <property type="entry name" value="P-loop_NTPase"/>
</dbReference>
<dbReference type="AlphaFoldDB" id="A0A1F6XIC4"/>
<dbReference type="Pfam" id="PF13521">
    <property type="entry name" value="AAA_28"/>
    <property type="match status" value="1"/>
</dbReference>
<evidence type="ECO:0000259" key="1">
    <source>
        <dbReference type="Pfam" id="PF13521"/>
    </source>
</evidence>
<evidence type="ECO:0000313" key="2">
    <source>
        <dbReference type="EMBL" id="OGI93974.1"/>
    </source>
</evidence>
<protein>
    <recommendedName>
        <fullName evidence="1">NadR/Ttd14 AAA domain-containing protein</fullName>
    </recommendedName>
</protein>
<dbReference type="InterPro" id="IPR038727">
    <property type="entry name" value="NadR/Ttd14_AAA_dom"/>
</dbReference>
<dbReference type="Gene3D" id="3.40.50.300">
    <property type="entry name" value="P-loop containing nucleotide triphosphate hydrolases"/>
    <property type="match status" value="1"/>
</dbReference>
<accession>A0A1F6XIC4</accession>
<dbReference type="Proteomes" id="UP000176629">
    <property type="component" value="Unassembled WGS sequence"/>
</dbReference>
<dbReference type="STRING" id="1801773.A3A03_02995"/>
<evidence type="ECO:0000313" key="3">
    <source>
        <dbReference type="Proteomes" id="UP000176629"/>
    </source>
</evidence>
<dbReference type="EMBL" id="MFUX01000034">
    <property type="protein sequence ID" value="OGI93974.1"/>
    <property type="molecule type" value="Genomic_DNA"/>
</dbReference>
<comment type="caution">
    <text evidence="2">The sequence shown here is derived from an EMBL/GenBank/DDBJ whole genome shotgun (WGS) entry which is preliminary data.</text>
</comment>